<evidence type="ECO:0000313" key="2">
    <source>
        <dbReference type="EMBL" id="KAG2660553.1"/>
    </source>
</evidence>
<keyword evidence="3" id="KW-1185">Reference proteome</keyword>
<gene>
    <name evidence="2" type="ORF">PVAP13_1KG423800</name>
</gene>
<comment type="caution">
    <text evidence="2">The sequence shown here is derived from an EMBL/GenBank/DDBJ whole genome shotgun (WGS) entry which is preliminary data.</text>
</comment>
<proteinExistence type="predicted"/>
<organism evidence="2 3">
    <name type="scientific">Panicum virgatum</name>
    <name type="common">Blackwell switchgrass</name>
    <dbReference type="NCBI Taxonomy" id="38727"/>
    <lineage>
        <taxon>Eukaryota</taxon>
        <taxon>Viridiplantae</taxon>
        <taxon>Streptophyta</taxon>
        <taxon>Embryophyta</taxon>
        <taxon>Tracheophyta</taxon>
        <taxon>Spermatophyta</taxon>
        <taxon>Magnoliopsida</taxon>
        <taxon>Liliopsida</taxon>
        <taxon>Poales</taxon>
        <taxon>Poaceae</taxon>
        <taxon>PACMAD clade</taxon>
        <taxon>Panicoideae</taxon>
        <taxon>Panicodae</taxon>
        <taxon>Paniceae</taxon>
        <taxon>Panicinae</taxon>
        <taxon>Panicum</taxon>
        <taxon>Panicum sect. Hiantes</taxon>
    </lineage>
</organism>
<feature type="region of interest" description="Disordered" evidence="1">
    <location>
        <begin position="1"/>
        <end position="108"/>
    </location>
</feature>
<name>A0A8T0XTW0_PANVG</name>
<dbReference type="Proteomes" id="UP000823388">
    <property type="component" value="Chromosome 1K"/>
</dbReference>
<accession>A0A8T0XTW0</accession>
<protein>
    <submittedName>
        <fullName evidence="2">Uncharacterized protein</fullName>
    </submittedName>
</protein>
<evidence type="ECO:0000256" key="1">
    <source>
        <dbReference type="SAM" id="MobiDB-lite"/>
    </source>
</evidence>
<reference evidence="2" key="1">
    <citation type="submission" date="2020-05" db="EMBL/GenBank/DDBJ databases">
        <title>WGS assembly of Panicum virgatum.</title>
        <authorList>
            <person name="Lovell J.T."/>
            <person name="Jenkins J."/>
            <person name="Shu S."/>
            <person name="Juenger T.E."/>
            <person name="Schmutz J."/>
        </authorList>
    </citation>
    <scope>NUCLEOTIDE SEQUENCE</scope>
    <source>
        <strain evidence="2">AP13</strain>
    </source>
</reference>
<sequence>MARRRKGLAWCSGGANPDPRRARAGPPSLCHPATPLSRSSQPQPPAPPLPLLLTHSGRPVGGSTPPRWRRKGAAPGGMTRRPLAFRQAPHCPSLTPPPPTVHGGPGWLTTAHLRRDDNTKLRRAASSCAMGPSNRQRPGRDWFSLPWRRTQI</sequence>
<dbReference type="AlphaFoldDB" id="A0A8T0XTW0"/>
<evidence type="ECO:0000313" key="3">
    <source>
        <dbReference type="Proteomes" id="UP000823388"/>
    </source>
</evidence>
<dbReference type="EMBL" id="CM029037">
    <property type="protein sequence ID" value="KAG2660553.1"/>
    <property type="molecule type" value="Genomic_DNA"/>
</dbReference>